<dbReference type="HOGENOM" id="CLU_3338698_0_0_2"/>
<name>C6A361_THESM</name>
<proteinExistence type="predicted"/>
<reference evidence="1 2" key="1">
    <citation type="journal article" date="2009" name="Appl. Environ. Microbiol.">
        <title>Metabolic versatility and indigenous origin of the archaeon Thermococcus sibiricus, isolated from a siberian oil reservoir, as revealed by genome analysis.</title>
        <authorList>
            <person name="Mardanov A.V."/>
            <person name="Ravin N.V."/>
            <person name="Svetlitchnyi V.A."/>
            <person name="Beletsky A.V."/>
            <person name="Miroshnichenko M.L."/>
            <person name="Bonch-Osmolovskaya E.A."/>
            <person name="Skryabin K.G."/>
        </authorList>
    </citation>
    <scope>NUCLEOTIDE SEQUENCE [LARGE SCALE GENOMIC DNA]</scope>
    <source>
        <strain evidence="2">DSM 12597 / MM 739</strain>
    </source>
</reference>
<keyword evidence="2" id="KW-1185">Reference proteome</keyword>
<evidence type="ECO:0000313" key="2">
    <source>
        <dbReference type="Proteomes" id="UP000009079"/>
    </source>
</evidence>
<dbReference type="AlphaFoldDB" id="C6A361"/>
<gene>
    <name evidence="1" type="ordered locus">TSIB_0999</name>
</gene>
<sequence>MKKCDEIADEISKTAFSQGYAPIITDKKPHYNTQLYL</sequence>
<organism evidence="1 2">
    <name type="scientific">Thermococcus sibiricus (strain DSM 12597 / MM 739)</name>
    <dbReference type="NCBI Taxonomy" id="604354"/>
    <lineage>
        <taxon>Archaea</taxon>
        <taxon>Methanobacteriati</taxon>
        <taxon>Methanobacteriota</taxon>
        <taxon>Thermococci</taxon>
        <taxon>Thermococcales</taxon>
        <taxon>Thermococcaceae</taxon>
        <taxon>Thermococcus</taxon>
    </lineage>
</organism>
<dbReference type="KEGG" id="tsi:TSIB_0999"/>
<dbReference type="STRING" id="604354.TSIB_0999"/>
<dbReference type="EMBL" id="CP001463">
    <property type="protein sequence ID" value="ACS90056.1"/>
    <property type="molecule type" value="Genomic_DNA"/>
</dbReference>
<dbReference type="Proteomes" id="UP000009079">
    <property type="component" value="Chromosome"/>
</dbReference>
<accession>C6A361</accession>
<protein>
    <submittedName>
        <fullName evidence="1">Uncharacterized protein</fullName>
    </submittedName>
</protein>
<evidence type="ECO:0000313" key="1">
    <source>
        <dbReference type="EMBL" id="ACS90056.1"/>
    </source>
</evidence>